<feature type="region of interest" description="Disordered" evidence="1">
    <location>
        <begin position="15"/>
        <end position="80"/>
    </location>
</feature>
<evidence type="ECO:0000313" key="2">
    <source>
        <dbReference type="EMBL" id="CAH0046317.1"/>
    </source>
</evidence>
<dbReference type="Proteomes" id="UP000775872">
    <property type="component" value="Unassembled WGS sequence"/>
</dbReference>
<evidence type="ECO:0000313" key="3">
    <source>
        <dbReference type="Proteomes" id="UP000775872"/>
    </source>
</evidence>
<feature type="compositionally biased region" description="Basic and acidic residues" evidence="1">
    <location>
        <begin position="23"/>
        <end position="33"/>
    </location>
</feature>
<dbReference type="AlphaFoldDB" id="A0A9N9YZL3"/>
<protein>
    <submittedName>
        <fullName evidence="2">Uncharacterized protein</fullName>
    </submittedName>
</protein>
<dbReference type="OrthoDB" id="5152987at2759"/>
<dbReference type="EMBL" id="CABFOC020000014">
    <property type="protein sequence ID" value="CAH0046317.1"/>
    <property type="molecule type" value="Genomic_DNA"/>
</dbReference>
<comment type="caution">
    <text evidence="2">The sequence shown here is derived from an EMBL/GenBank/DDBJ whole genome shotgun (WGS) entry which is preliminary data.</text>
</comment>
<reference evidence="2" key="1">
    <citation type="submission" date="2021-10" db="EMBL/GenBank/DDBJ databases">
        <authorList>
            <person name="Piombo E."/>
        </authorList>
    </citation>
    <scope>NUCLEOTIDE SEQUENCE</scope>
</reference>
<organism evidence="2 3">
    <name type="scientific">Clonostachys solani</name>
    <dbReference type="NCBI Taxonomy" id="160281"/>
    <lineage>
        <taxon>Eukaryota</taxon>
        <taxon>Fungi</taxon>
        <taxon>Dikarya</taxon>
        <taxon>Ascomycota</taxon>
        <taxon>Pezizomycotina</taxon>
        <taxon>Sordariomycetes</taxon>
        <taxon>Hypocreomycetidae</taxon>
        <taxon>Hypocreales</taxon>
        <taxon>Bionectriaceae</taxon>
        <taxon>Clonostachys</taxon>
    </lineage>
</organism>
<keyword evidence="3" id="KW-1185">Reference proteome</keyword>
<name>A0A9N9YZL3_9HYPO</name>
<sequence length="80" mass="8840">MSNVKKEDKKLVSFVETNADPMSENKEATEHVESASQILDEGCRHEQARSMVHGEVVDSDLSAGPSIEHEETEPDLSSQQ</sequence>
<gene>
    <name evidence="2" type="ORF">CSOL1703_00012050</name>
</gene>
<accession>A0A9N9YZL3</accession>
<evidence type="ECO:0000256" key="1">
    <source>
        <dbReference type="SAM" id="MobiDB-lite"/>
    </source>
</evidence>
<proteinExistence type="predicted"/>